<accession>A0A481YQQ2</accession>
<dbReference type="SMART" id="SM00220">
    <property type="entry name" value="S_TKc"/>
    <property type="match status" value="1"/>
</dbReference>
<name>A0A481YQQ2_9VIRU</name>
<dbReference type="EMBL" id="MK500327">
    <property type="protein sequence ID" value="QBK85541.1"/>
    <property type="molecule type" value="Genomic_DNA"/>
</dbReference>
<organism evidence="2">
    <name type="scientific">Marseillevirus LCMAC101</name>
    <dbReference type="NCBI Taxonomy" id="2506602"/>
    <lineage>
        <taxon>Viruses</taxon>
        <taxon>Varidnaviria</taxon>
        <taxon>Bamfordvirae</taxon>
        <taxon>Nucleocytoviricota</taxon>
        <taxon>Megaviricetes</taxon>
        <taxon>Pimascovirales</taxon>
        <taxon>Pimascovirales incertae sedis</taxon>
        <taxon>Marseilleviridae</taxon>
    </lineage>
</organism>
<dbReference type="Gene3D" id="1.10.510.10">
    <property type="entry name" value="Transferase(Phosphotransferase) domain 1"/>
    <property type="match status" value="1"/>
</dbReference>
<protein>
    <recommendedName>
        <fullName evidence="1">Protein kinase domain-containing protein</fullName>
    </recommendedName>
</protein>
<evidence type="ECO:0000259" key="1">
    <source>
        <dbReference type="SMART" id="SM00220"/>
    </source>
</evidence>
<dbReference type="GO" id="GO:0005524">
    <property type="term" value="F:ATP binding"/>
    <property type="evidence" value="ECO:0007669"/>
    <property type="project" value="InterPro"/>
</dbReference>
<feature type="domain" description="Protein kinase" evidence="1">
    <location>
        <begin position="28"/>
        <end position="256"/>
    </location>
</feature>
<dbReference type="SUPFAM" id="SSF56112">
    <property type="entry name" value="Protein kinase-like (PK-like)"/>
    <property type="match status" value="1"/>
</dbReference>
<dbReference type="InterPro" id="IPR011009">
    <property type="entry name" value="Kinase-like_dom_sf"/>
</dbReference>
<reference evidence="2" key="1">
    <citation type="journal article" date="2019" name="MBio">
        <title>Virus Genomes from Deep Sea Sediments Expand the Ocean Megavirome and Support Independent Origins of Viral Gigantism.</title>
        <authorList>
            <person name="Backstrom D."/>
            <person name="Yutin N."/>
            <person name="Jorgensen S.L."/>
            <person name="Dharamshi J."/>
            <person name="Homa F."/>
            <person name="Zaremba-Niedwiedzka K."/>
            <person name="Spang A."/>
            <person name="Wolf Y.I."/>
            <person name="Koonin E.V."/>
            <person name="Ettema T.J."/>
        </authorList>
    </citation>
    <scope>NUCLEOTIDE SEQUENCE</scope>
</reference>
<gene>
    <name evidence="2" type="ORF">LCMAC101_01280</name>
</gene>
<sequence length="343" mass="39312">MDADLPIRPYCKTTCFPATRIAKNTWTLETGIRMGRESAYGEVFHACRANNCHYVLKCIELGPNQNISVFNNEVTLQNECAKYGLCMPVEDSWHCHDGRGGAIITGLLEQSLGDWLKNTPNVSEKWNIIKQALMLIAKLHIQADLTHGDVHLGNFMADRNGKLLFIDMGKGSRLNNQNIAERLDQITGEYYSFLIFMGARWNDFWGVITDFVRAEIQKIPDIYDAEKSRGQSGTDREQNILLLKDIERRVLKKIWIADISEEIIKTQPAVDKIYLAARKAAEKASEKAAEKAKEDISRKFPLDFPSFDETHRERFDRYIQEFLYPKETTTSGLNRRLDALKNM</sequence>
<proteinExistence type="predicted"/>
<dbReference type="GO" id="GO:0004672">
    <property type="term" value="F:protein kinase activity"/>
    <property type="evidence" value="ECO:0007669"/>
    <property type="project" value="InterPro"/>
</dbReference>
<evidence type="ECO:0000313" key="2">
    <source>
        <dbReference type="EMBL" id="QBK85541.1"/>
    </source>
</evidence>
<dbReference type="InterPro" id="IPR000719">
    <property type="entry name" value="Prot_kinase_dom"/>
</dbReference>